<evidence type="ECO:0000256" key="6">
    <source>
        <dbReference type="ARBA" id="ARBA00023033"/>
    </source>
</evidence>
<dbReference type="InterPro" id="IPR036396">
    <property type="entry name" value="Cyt_P450_sf"/>
</dbReference>
<proteinExistence type="inferred from homology"/>
<evidence type="ECO:0000256" key="4">
    <source>
        <dbReference type="ARBA" id="ARBA00023002"/>
    </source>
</evidence>
<reference evidence="7" key="1">
    <citation type="submission" date="2020-11" db="EMBL/GenBank/DDBJ databases">
        <authorList>
            <person name="Tran Van P."/>
        </authorList>
    </citation>
    <scope>NUCLEOTIDE SEQUENCE</scope>
</reference>
<gene>
    <name evidence="7" type="ORF">ONB1V03_LOCUS16547</name>
</gene>
<accession>A0A7R9MH11</accession>
<keyword evidence="2" id="KW-0349">Heme</keyword>
<dbReference type="SUPFAM" id="SSF48264">
    <property type="entry name" value="Cytochrome P450"/>
    <property type="match status" value="1"/>
</dbReference>
<evidence type="ECO:0000256" key="5">
    <source>
        <dbReference type="ARBA" id="ARBA00023004"/>
    </source>
</evidence>
<evidence type="ECO:0000256" key="2">
    <source>
        <dbReference type="ARBA" id="ARBA00022617"/>
    </source>
</evidence>
<dbReference type="GO" id="GO:0005506">
    <property type="term" value="F:iron ion binding"/>
    <property type="evidence" value="ECO:0007669"/>
    <property type="project" value="InterPro"/>
</dbReference>
<keyword evidence="8" id="KW-1185">Reference proteome</keyword>
<dbReference type="EMBL" id="OC933717">
    <property type="protein sequence ID" value="CAD7659976.1"/>
    <property type="molecule type" value="Genomic_DNA"/>
</dbReference>
<keyword evidence="5" id="KW-0408">Iron</keyword>
<dbReference type="GO" id="GO:0016705">
    <property type="term" value="F:oxidoreductase activity, acting on paired donors, with incorporation or reduction of molecular oxygen"/>
    <property type="evidence" value="ECO:0007669"/>
    <property type="project" value="InterPro"/>
</dbReference>
<dbReference type="PANTHER" id="PTHR24289">
    <property type="entry name" value="STEROID 17-ALPHA-HYDROXYLASE/17,20 LYASE"/>
    <property type="match status" value="1"/>
</dbReference>
<dbReference type="OrthoDB" id="1470350at2759"/>
<name>A0A7R9MH11_9ACAR</name>
<evidence type="ECO:0000256" key="3">
    <source>
        <dbReference type="ARBA" id="ARBA00022723"/>
    </source>
</evidence>
<organism evidence="7">
    <name type="scientific">Oppiella nova</name>
    <dbReference type="NCBI Taxonomy" id="334625"/>
    <lineage>
        <taxon>Eukaryota</taxon>
        <taxon>Metazoa</taxon>
        <taxon>Ecdysozoa</taxon>
        <taxon>Arthropoda</taxon>
        <taxon>Chelicerata</taxon>
        <taxon>Arachnida</taxon>
        <taxon>Acari</taxon>
        <taxon>Acariformes</taxon>
        <taxon>Sarcoptiformes</taxon>
        <taxon>Oribatida</taxon>
        <taxon>Brachypylina</taxon>
        <taxon>Oppioidea</taxon>
        <taxon>Oppiidae</taxon>
        <taxon>Oppiella</taxon>
    </lineage>
</organism>
<keyword evidence="6" id="KW-0503">Monooxygenase</keyword>
<evidence type="ECO:0000313" key="8">
    <source>
        <dbReference type="Proteomes" id="UP000728032"/>
    </source>
</evidence>
<comment type="similarity">
    <text evidence="1">Belongs to the cytochrome P450 family.</text>
</comment>
<dbReference type="EMBL" id="CAJPVJ010018892">
    <property type="protein sequence ID" value="CAG2177114.1"/>
    <property type="molecule type" value="Genomic_DNA"/>
</dbReference>
<dbReference type="Pfam" id="PF00067">
    <property type="entry name" value="p450"/>
    <property type="match status" value="1"/>
</dbReference>
<dbReference type="Gene3D" id="1.10.630.10">
    <property type="entry name" value="Cytochrome P450"/>
    <property type="match status" value="1"/>
</dbReference>
<keyword evidence="4" id="KW-0560">Oxidoreductase</keyword>
<dbReference type="PANTHER" id="PTHR24289:SF1">
    <property type="entry name" value="STEROID 17-ALPHA-HYDROXYLASE_17,20 LYASE"/>
    <property type="match status" value="1"/>
</dbReference>
<dbReference type="GO" id="GO:0004497">
    <property type="term" value="F:monooxygenase activity"/>
    <property type="evidence" value="ECO:0007669"/>
    <property type="project" value="UniProtKB-KW"/>
</dbReference>
<dbReference type="AlphaFoldDB" id="A0A7R9MH11"/>
<keyword evidence="3" id="KW-0479">Metal-binding</keyword>
<sequence>MISIIILLASLLFAYYICLFYLKTRQYPPGPTPLPLIGNVLMLRHFRQHWNKELTKLYQIYGPVITLWLGPMPIVFIGDVDVAREAFAKIELTGRTNLELACLYCNEKHQDFSLNNNMASWWALRNVMHKAIRKYAKCNDLSGVVDTIVTDMTANMIATNQPINPTIFAYNMSMSIMGHFILNEKCVYIHTHQIMISVFDMNVDNT</sequence>
<evidence type="ECO:0008006" key="9">
    <source>
        <dbReference type="Google" id="ProtNLM"/>
    </source>
</evidence>
<protein>
    <recommendedName>
        <fullName evidence="9">Cytochrome P450</fullName>
    </recommendedName>
</protein>
<evidence type="ECO:0000313" key="7">
    <source>
        <dbReference type="EMBL" id="CAD7659976.1"/>
    </source>
</evidence>
<dbReference type="InterPro" id="IPR001128">
    <property type="entry name" value="Cyt_P450"/>
</dbReference>
<evidence type="ECO:0000256" key="1">
    <source>
        <dbReference type="ARBA" id="ARBA00010617"/>
    </source>
</evidence>
<dbReference type="Proteomes" id="UP000728032">
    <property type="component" value="Unassembled WGS sequence"/>
</dbReference>
<dbReference type="GO" id="GO:0020037">
    <property type="term" value="F:heme binding"/>
    <property type="evidence" value="ECO:0007669"/>
    <property type="project" value="InterPro"/>
</dbReference>